<dbReference type="PROSITE" id="PS50893">
    <property type="entry name" value="ABC_TRANSPORTER_2"/>
    <property type="match status" value="2"/>
</dbReference>
<dbReference type="AlphaFoldDB" id="A0A2J8B0K1"/>
<dbReference type="SUPFAM" id="SSF52540">
    <property type="entry name" value="P-loop containing nucleoside triphosphate hydrolases"/>
    <property type="match status" value="2"/>
</dbReference>
<evidence type="ECO:0000256" key="4">
    <source>
        <dbReference type="ARBA" id="ARBA00022475"/>
    </source>
</evidence>
<dbReference type="InterPro" id="IPR015856">
    <property type="entry name" value="ABC_transpr_CbiO/EcfA_su"/>
</dbReference>
<evidence type="ECO:0000313" key="10">
    <source>
        <dbReference type="EMBL" id="PNH18280.1"/>
    </source>
</evidence>
<evidence type="ECO:0000256" key="1">
    <source>
        <dbReference type="ARBA" id="ARBA00004202"/>
    </source>
</evidence>
<keyword evidence="7" id="KW-1278">Translocase</keyword>
<evidence type="ECO:0000256" key="7">
    <source>
        <dbReference type="ARBA" id="ARBA00022967"/>
    </source>
</evidence>
<dbReference type="Pfam" id="PF00005">
    <property type="entry name" value="ABC_tran"/>
    <property type="match status" value="2"/>
</dbReference>
<keyword evidence="5" id="KW-0547">Nucleotide-binding</keyword>
<dbReference type="InterPro" id="IPR003439">
    <property type="entry name" value="ABC_transporter-like_ATP-bd"/>
</dbReference>
<evidence type="ECO:0000256" key="2">
    <source>
        <dbReference type="ARBA" id="ARBA00005417"/>
    </source>
</evidence>
<comment type="similarity">
    <text evidence="2">Belongs to the ABC transporter superfamily.</text>
</comment>
<dbReference type="PANTHER" id="PTHR43553:SF27">
    <property type="entry name" value="ENERGY-COUPLING FACTOR TRANSPORTER ATP-BINDING PROTEIN ECFA2"/>
    <property type="match status" value="1"/>
</dbReference>
<dbReference type="InterPro" id="IPR027417">
    <property type="entry name" value="P-loop_NTPase"/>
</dbReference>
<name>A0A2J8B0K1_9FIRM</name>
<dbReference type="GO" id="GO:0005524">
    <property type="term" value="F:ATP binding"/>
    <property type="evidence" value="ECO:0007669"/>
    <property type="project" value="UniProtKB-KW"/>
</dbReference>
<dbReference type="InterPro" id="IPR003593">
    <property type="entry name" value="AAA+_ATPase"/>
</dbReference>
<dbReference type="Proteomes" id="UP000236394">
    <property type="component" value="Unassembled WGS sequence"/>
</dbReference>
<dbReference type="NCBIfam" id="TIGR04520">
    <property type="entry name" value="ECF_ATPase_1"/>
    <property type="match status" value="1"/>
</dbReference>
<dbReference type="SMART" id="SM00382">
    <property type="entry name" value="AAA"/>
    <property type="match status" value="2"/>
</dbReference>
<dbReference type="InterPro" id="IPR030947">
    <property type="entry name" value="EcfA_1"/>
</dbReference>
<evidence type="ECO:0000256" key="3">
    <source>
        <dbReference type="ARBA" id="ARBA00022448"/>
    </source>
</evidence>
<dbReference type="GO" id="GO:0016887">
    <property type="term" value="F:ATP hydrolysis activity"/>
    <property type="evidence" value="ECO:0007669"/>
    <property type="project" value="InterPro"/>
</dbReference>
<organism evidence="10 11">
    <name type="scientific">Mageeibacillus indolicus</name>
    <dbReference type="NCBI Taxonomy" id="884684"/>
    <lineage>
        <taxon>Bacteria</taxon>
        <taxon>Bacillati</taxon>
        <taxon>Bacillota</taxon>
        <taxon>Clostridia</taxon>
        <taxon>Eubacteriales</taxon>
        <taxon>Oscillospiraceae</taxon>
        <taxon>Mageeibacillus</taxon>
    </lineage>
</organism>
<keyword evidence="8" id="KW-0472">Membrane</keyword>
<dbReference type="InterPro" id="IPR050095">
    <property type="entry name" value="ECF_ABC_transporter_ATP-bd"/>
</dbReference>
<dbReference type="NCBIfam" id="NF010167">
    <property type="entry name" value="PRK13648.1"/>
    <property type="match status" value="2"/>
</dbReference>
<dbReference type="PROSITE" id="PS00211">
    <property type="entry name" value="ABC_TRANSPORTER_1"/>
    <property type="match status" value="2"/>
</dbReference>
<dbReference type="RefSeq" id="WP_102892571.1">
    <property type="nucleotide sequence ID" value="NZ_NBZD01000003.1"/>
</dbReference>
<keyword evidence="3" id="KW-0813">Transport</keyword>
<dbReference type="CDD" id="cd03225">
    <property type="entry name" value="ABC_cobalt_CbiO_domain1"/>
    <property type="match status" value="2"/>
</dbReference>
<dbReference type="EMBL" id="NBZD01000003">
    <property type="protein sequence ID" value="PNH18280.1"/>
    <property type="molecule type" value="Genomic_DNA"/>
</dbReference>
<proteinExistence type="inferred from homology"/>
<comment type="caution">
    <text evidence="10">The sequence shown here is derived from an EMBL/GenBank/DDBJ whole genome shotgun (WGS) entry which is preliminary data.</text>
</comment>
<sequence>MNKYIDIKQVNFSYVTGDGEVQAIKNLSLALTAGAHVAILGANGSGKSTLAKIISGLELPNKGKCIVDGFDSGDETGLWKLRRICGIVFQNPDNQIIGTTVEEDIAFGPENLGIPSSEIQRRVMQCASMVGLATSIAKPPADLSGGQKQKLAIAGVFAMEPRILILDEATSMLDPVARREILTLTDELGRKYNLTILNITHYMNEALLADTVVLMNEGKIVAVGTPNEIFGRVALLRELGLDVPLPTAIAAKYLRACGQAWEYLPDLVDPEAAVVAVGDLLAERLKKIREGAKYVDSGESESSQLKRPVYKAARDSKLCACTTGITQHAAEREVIIKVRDLTYEYPYYGEISRPAIQDISFDVYRGEILGVIGQTGSGKSTLIQHLNGLLRADSGTVEVMGRAIKTGRDIKWIRAHVGLLFQYPEHQLFADTVAEDIAYGPGKLGWSAEQIKTAVAEASKLVGLSEDIMPRSPFELSGGQKRRVAMAGVLAMRPDVLILDEPAAALDPRGRETMLDLIVDLRARGVTIVFVSHSMEDVARISDRILVMVQGKLKYLASPESLFQNSPSELAAVGITVPQPTEFMQKLSCRFKDLDQNCFSAGAVVRNLIAYEEAVYANYHR</sequence>
<evidence type="ECO:0000313" key="11">
    <source>
        <dbReference type="Proteomes" id="UP000236394"/>
    </source>
</evidence>
<reference evidence="11" key="1">
    <citation type="submission" date="2017-04" db="EMBL/GenBank/DDBJ databases">
        <authorList>
            <person name="Bumgarner R.E."/>
            <person name="Fredricks D.N."/>
            <person name="Srinivasan S."/>
        </authorList>
    </citation>
    <scope>NUCLEOTIDE SEQUENCE [LARGE SCALE GENOMIC DNA]</scope>
    <source>
        <strain evidence="11">KA00405</strain>
    </source>
</reference>
<dbReference type="InterPro" id="IPR017871">
    <property type="entry name" value="ABC_transporter-like_CS"/>
</dbReference>
<gene>
    <name evidence="10" type="ORF">B7R76_05400</name>
</gene>
<evidence type="ECO:0000256" key="6">
    <source>
        <dbReference type="ARBA" id="ARBA00022840"/>
    </source>
</evidence>
<dbReference type="FunFam" id="3.40.50.300:FF:000224">
    <property type="entry name" value="Energy-coupling factor transporter ATP-binding protein EcfA"/>
    <property type="match status" value="2"/>
</dbReference>
<feature type="domain" description="ABC transporter" evidence="9">
    <location>
        <begin position="336"/>
        <end position="575"/>
    </location>
</feature>
<dbReference type="GO" id="GO:0042626">
    <property type="term" value="F:ATPase-coupled transmembrane transporter activity"/>
    <property type="evidence" value="ECO:0007669"/>
    <property type="project" value="TreeGrafter"/>
</dbReference>
<dbReference type="Gene3D" id="3.40.50.300">
    <property type="entry name" value="P-loop containing nucleotide triphosphate hydrolases"/>
    <property type="match status" value="2"/>
</dbReference>
<evidence type="ECO:0000259" key="9">
    <source>
        <dbReference type="PROSITE" id="PS50893"/>
    </source>
</evidence>
<keyword evidence="4" id="KW-1003">Cell membrane</keyword>
<accession>A0A2J8B0K1</accession>
<feature type="domain" description="ABC transporter" evidence="9">
    <location>
        <begin position="7"/>
        <end position="242"/>
    </location>
</feature>
<dbReference type="GO" id="GO:0043190">
    <property type="term" value="C:ATP-binding cassette (ABC) transporter complex"/>
    <property type="evidence" value="ECO:0007669"/>
    <property type="project" value="TreeGrafter"/>
</dbReference>
<evidence type="ECO:0000256" key="5">
    <source>
        <dbReference type="ARBA" id="ARBA00022741"/>
    </source>
</evidence>
<protein>
    <submittedName>
        <fullName evidence="10">Energy-coupling factor transporter ATPase</fullName>
    </submittedName>
</protein>
<comment type="subcellular location">
    <subcellularLocation>
        <location evidence="1">Cell membrane</location>
        <topology evidence="1">Peripheral membrane protein</topology>
    </subcellularLocation>
</comment>
<keyword evidence="6" id="KW-0067">ATP-binding</keyword>
<dbReference type="PANTHER" id="PTHR43553">
    <property type="entry name" value="HEAVY METAL TRANSPORTER"/>
    <property type="match status" value="1"/>
</dbReference>
<evidence type="ECO:0000256" key="8">
    <source>
        <dbReference type="ARBA" id="ARBA00023136"/>
    </source>
</evidence>